<dbReference type="PANTHER" id="PTHR37852">
    <property type="entry name" value="YALI0B21208P"/>
    <property type="match status" value="1"/>
</dbReference>
<organism evidence="1 2">
    <name type="scientific">Lasiosphaeria miniovina</name>
    <dbReference type="NCBI Taxonomy" id="1954250"/>
    <lineage>
        <taxon>Eukaryota</taxon>
        <taxon>Fungi</taxon>
        <taxon>Dikarya</taxon>
        <taxon>Ascomycota</taxon>
        <taxon>Pezizomycotina</taxon>
        <taxon>Sordariomycetes</taxon>
        <taxon>Sordariomycetidae</taxon>
        <taxon>Sordariales</taxon>
        <taxon>Lasiosphaeriaceae</taxon>
        <taxon>Lasiosphaeria</taxon>
    </lineage>
</organism>
<sequence length="210" mass="23131">MPSLEERERIRALARPRTRAEIDEINRTLRLSLPPTVRIPIASGLSFLVGLSLGTTQGSMMAGLRFRAEHAHKLPTSSPGWYLYHKSKNYHVAAGGLREGLRMGAKISFWTTAMVAIESMFDTYRETADLFNTVTACVTVAGGFSLWNRFSLPMAARTTKTALVVGFIYGGMQDFAGVARGRPIGYVDTLKRTLGHRSKESSENMSGRTA</sequence>
<accession>A0AA40EEC0</accession>
<proteinExistence type="predicted"/>
<dbReference type="GeneID" id="85319667"/>
<evidence type="ECO:0000313" key="2">
    <source>
        <dbReference type="Proteomes" id="UP001172101"/>
    </source>
</evidence>
<evidence type="ECO:0000313" key="1">
    <source>
        <dbReference type="EMBL" id="KAK0735277.1"/>
    </source>
</evidence>
<dbReference type="PANTHER" id="PTHR37852:SF1">
    <property type="entry name" value="HIG1 DOMAIN-CONTAINING PROTEIN"/>
    <property type="match status" value="1"/>
</dbReference>
<dbReference type="EMBL" id="JAUIRO010000001">
    <property type="protein sequence ID" value="KAK0735277.1"/>
    <property type="molecule type" value="Genomic_DNA"/>
</dbReference>
<gene>
    <name evidence="1" type="ORF">B0T26DRAFT_631921</name>
</gene>
<dbReference type="RefSeq" id="XP_060304154.1">
    <property type="nucleotide sequence ID" value="XM_060436397.1"/>
</dbReference>
<keyword evidence="2" id="KW-1185">Reference proteome</keyword>
<name>A0AA40EEC0_9PEZI</name>
<reference evidence="1" key="1">
    <citation type="submission" date="2023-06" db="EMBL/GenBank/DDBJ databases">
        <title>Genome-scale phylogeny and comparative genomics of the fungal order Sordariales.</title>
        <authorList>
            <consortium name="Lawrence Berkeley National Laboratory"/>
            <person name="Hensen N."/>
            <person name="Bonometti L."/>
            <person name="Westerberg I."/>
            <person name="Brannstrom I.O."/>
            <person name="Guillou S."/>
            <person name="Cros-Aarteil S."/>
            <person name="Calhoun S."/>
            <person name="Haridas S."/>
            <person name="Kuo A."/>
            <person name="Mondo S."/>
            <person name="Pangilinan J."/>
            <person name="Riley R."/>
            <person name="LaButti K."/>
            <person name="Andreopoulos B."/>
            <person name="Lipzen A."/>
            <person name="Chen C."/>
            <person name="Yanf M."/>
            <person name="Daum C."/>
            <person name="Ng V."/>
            <person name="Clum A."/>
            <person name="Steindorff A."/>
            <person name="Ohm R."/>
            <person name="Martin F."/>
            <person name="Silar P."/>
            <person name="Natvig D."/>
            <person name="Lalanne C."/>
            <person name="Gautier V."/>
            <person name="Ament-velasquez S.L."/>
            <person name="Kruys A."/>
            <person name="Hutchinson M.I."/>
            <person name="Powell A.J."/>
            <person name="Barry K."/>
            <person name="Miller A.N."/>
            <person name="Grigoriev I.V."/>
            <person name="Debuchy R."/>
            <person name="Gladieux P."/>
            <person name="Thoren M.H."/>
            <person name="Johannesson H."/>
        </authorList>
    </citation>
    <scope>NUCLEOTIDE SEQUENCE</scope>
    <source>
        <strain evidence="1">SMH2392-1A</strain>
    </source>
</reference>
<protein>
    <submittedName>
        <fullName evidence="1">Uncharacterized protein</fullName>
    </submittedName>
</protein>
<dbReference type="AlphaFoldDB" id="A0AA40EEC0"/>
<dbReference type="Proteomes" id="UP001172101">
    <property type="component" value="Unassembled WGS sequence"/>
</dbReference>
<comment type="caution">
    <text evidence="1">The sequence shown here is derived from an EMBL/GenBank/DDBJ whole genome shotgun (WGS) entry which is preliminary data.</text>
</comment>